<protein>
    <recommendedName>
        <fullName evidence="4">Peptidase S1 domain-containing protein</fullName>
    </recommendedName>
</protein>
<evidence type="ECO:0000256" key="2">
    <source>
        <dbReference type="ARBA" id="ARBA00024195"/>
    </source>
</evidence>
<dbReference type="SUPFAM" id="SSF50494">
    <property type="entry name" value="Trypsin-like serine proteases"/>
    <property type="match status" value="1"/>
</dbReference>
<dbReference type="CDD" id="cd00190">
    <property type="entry name" value="Tryp_SPc"/>
    <property type="match status" value="1"/>
</dbReference>
<dbReference type="PANTHER" id="PTHR24252">
    <property type="entry name" value="ACROSIN-RELATED"/>
    <property type="match status" value="1"/>
</dbReference>
<dbReference type="SMART" id="SM00020">
    <property type="entry name" value="Tryp_SPc"/>
    <property type="match status" value="1"/>
</dbReference>
<feature type="domain" description="Peptidase S1" evidence="4">
    <location>
        <begin position="150"/>
        <end position="358"/>
    </location>
</feature>
<dbReference type="Pfam" id="PF00089">
    <property type="entry name" value="Trypsin"/>
    <property type="match status" value="2"/>
</dbReference>
<accession>A0A7R9BRH1</accession>
<evidence type="ECO:0000259" key="4">
    <source>
        <dbReference type="PROSITE" id="PS50240"/>
    </source>
</evidence>
<dbReference type="InterPro" id="IPR001314">
    <property type="entry name" value="Peptidase_S1A"/>
</dbReference>
<dbReference type="Proteomes" id="UP000678499">
    <property type="component" value="Unassembled WGS sequence"/>
</dbReference>
<dbReference type="EMBL" id="OA884019">
    <property type="protein sequence ID" value="CAD7280174.1"/>
    <property type="molecule type" value="Genomic_DNA"/>
</dbReference>
<dbReference type="InterPro" id="IPR009003">
    <property type="entry name" value="Peptidase_S1_PA"/>
</dbReference>
<evidence type="ECO:0000256" key="3">
    <source>
        <dbReference type="SAM" id="MobiDB-lite"/>
    </source>
</evidence>
<dbReference type="InterPro" id="IPR043504">
    <property type="entry name" value="Peptidase_S1_PA_chymotrypsin"/>
</dbReference>
<dbReference type="GO" id="GO:0006508">
    <property type="term" value="P:proteolysis"/>
    <property type="evidence" value="ECO:0007669"/>
    <property type="project" value="InterPro"/>
</dbReference>
<evidence type="ECO:0000313" key="5">
    <source>
        <dbReference type="EMBL" id="CAD7280174.1"/>
    </source>
</evidence>
<dbReference type="Gene3D" id="2.40.10.10">
    <property type="entry name" value="Trypsin-like serine proteases"/>
    <property type="match status" value="2"/>
</dbReference>
<reference evidence="5" key="1">
    <citation type="submission" date="2020-11" db="EMBL/GenBank/DDBJ databases">
        <authorList>
            <person name="Tran Van P."/>
        </authorList>
    </citation>
    <scope>NUCLEOTIDE SEQUENCE</scope>
</reference>
<dbReference type="PROSITE" id="PS50240">
    <property type="entry name" value="TRYPSIN_DOM"/>
    <property type="match status" value="1"/>
</dbReference>
<dbReference type="PRINTS" id="PR00722">
    <property type="entry name" value="CHYMOTRYPSIN"/>
</dbReference>
<gene>
    <name evidence="5" type="ORF">NMOB1V02_LOCUS7837</name>
</gene>
<dbReference type="PROSITE" id="PS00135">
    <property type="entry name" value="TRYPSIN_SER"/>
    <property type="match status" value="1"/>
</dbReference>
<dbReference type="InterPro" id="IPR033116">
    <property type="entry name" value="TRYPSIN_SER"/>
</dbReference>
<name>A0A7R9BRH1_9CRUS</name>
<keyword evidence="6" id="KW-1185">Reference proteome</keyword>
<comment type="similarity">
    <text evidence="2">Belongs to the peptidase S1 family. CLIP subfamily.</text>
</comment>
<dbReference type="EMBL" id="CAJPEX010001982">
    <property type="protein sequence ID" value="CAG0920326.1"/>
    <property type="molecule type" value="Genomic_DNA"/>
</dbReference>
<dbReference type="FunFam" id="2.40.10.10:FF:000002">
    <property type="entry name" value="Transmembrane protease serine"/>
    <property type="match status" value="1"/>
</dbReference>
<dbReference type="AlphaFoldDB" id="A0A7R9BRH1"/>
<dbReference type="InterPro" id="IPR001254">
    <property type="entry name" value="Trypsin_dom"/>
</dbReference>
<dbReference type="PANTHER" id="PTHR24252:SF7">
    <property type="entry name" value="HYALIN"/>
    <property type="match status" value="1"/>
</dbReference>
<feature type="region of interest" description="Disordered" evidence="3">
    <location>
        <begin position="26"/>
        <end position="56"/>
    </location>
</feature>
<organism evidence="5">
    <name type="scientific">Notodromas monacha</name>
    <dbReference type="NCBI Taxonomy" id="399045"/>
    <lineage>
        <taxon>Eukaryota</taxon>
        <taxon>Metazoa</taxon>
        <taxon>Ecdysozoa</taxon>
        <taxon>Arthropoda</taxon>
        <taxon>Crustacea</taxon>
        <taxon>Oligostraca</taxon>
        <taxon>Ostracoda</taxon>
        <taxon>Podocopa</taxon>
        <taxon>Podocopida</taxon>
        <taxon>Cypridocopina</taxon>
        <taxon>Cypridoidea</taxon>
        <taxon>Cyprididae</taxon>
        <taxon>Notodromas</taxon>
    </lineage>
</organism>
<evidence type="ECO:0000256" key="1">
    <source>
        <dbReference type="ARBA" id="ARBA00023157"/>
    </source>
</evidence>
<evidence type="ECO:0000313" key="6">
    <source>
        <dbReference type="Proteomes" id="UP000678499"/>
    </source>
</evidence>
<proteinExistence type="inferred from homology"/>
<sequence>MPNICNLMVEFLSIFTDAWRGRFSKDDPSTADMSSQLGDEFPDEDGSVRSPAMWQSRGSDDSQVCVIDGTEFACKFSLFCWMTGGEAAGPCTGGALSTCCVPRDFNARTVVVSRSRRKYEFVHTPPRLVEAPVRNDPVCGRPRLTLQKRIIGGSEANFGELPWQVHIRISGYQCGGVLLNHFFVATAAHCVHKAHIPLIQVHIGDHDTKNTGAFFEPMPSDTFAVDEIIIHPFFKFMSVQPDSIGELDYGVLESLRKTGTNILNKVPVPVISNRECKKWHGLKNIRVALHDEMTCAGWMDGKMDACLGDSGSPLIVNDRGRWTLIGITSAGFGCAVDHQPGIYHRVAKTAAWISAMIW</sequence>
<dbReference type="GO" id="GO:0004252">
    <property type="term" value="F:serine-type endopeptidase activity"/>
    <property type="evidence" value="ECO:0007669"/>
    <property type="project" value="InterPro"/>
</dbReference>
<dbReference type="OrthoDB" id="6407006at2759"/>
<keyword evidence="1" id="KW-1015">Disulfide bond</keyword>